<sequence length="205" mass="22548">MKLFLTAYFAQTASLLPPFLGEPMQGRSVGFIATAADVEAVDFYVEEARRIWHSWGVEIDMVDVAALSAEEIARKLHRSDYIYVSGGNTFYLLAQLRQKQADKVLAEEIASGKPYIGESAGSMIVAENLSYVHEMDEVGRAEYDTRQGLGVLDVCIVPHDGEEPFAEATQAIREKYAHLPLYPLNNSQVLLAEGGQPPAVTVRAV</sequence>
<dbReference type="CDD" id="cd03129">
    <property type="entry name" value="GAT1_Peptidase_E_like"/>
    <property type="match status" value="1"/>
</dbReference>
<evidence type="ECO:0000313" key="5">
    <source>
        <dbReference type="EMBL" id="OSI19114.1"/>
    </source>
</evidence>
<comment type="caution">
    <text evidence="5">The sequence shown here is derived from an EMBL/GenBank/DDBJ whole genome shotgun (WGS) entry which is preliminary data.</text>
</comment>
<evidence type="ECO:0000256" key="1">
    <source>
        <dbReference type="ARBA" id="ARBA00006534"/>
    </source>
</evidence>
<accession>A0A1X3DHE0</accession>
<dbReference type="GO" id="GO:0008236">
    <property type="term" value="F:serine-type peptidase activity"/>
    <property type="evidence" value="ECO:0007669"/>
    <property type="project" value="UniProtKB-KW"/>
</dbReference>
<dbReference type="AlphaFoldDB" id="A0A1X3DHE0"/>
<dbReference type="Proteomes" id="UP000193303">
    <property type="component" value="Unassembled WGS sequence"/>
</dbReference>
<evidence type="ECO:0000256" key="3">
    <source>
        <dbReference type="ARBA" id="ARBA00022801"/>
    </source>
</evidence>
<name>A0A1X3DHE0_9NEIS</name>
<proteinExistence type="inferred from homology"/>
<dbReference type="EMBL" id="MTAB01000020">
    <property type="protein sequence ID" value="OSI19114.1"/>
    <property type="molecule type" value="Genomic_DNA"/>
</dbReference>
<comment type="similarity">
    <text evidence="1">Belongs to the peptidase S51 family.</text>
</comment>
<dbReference type="Pfam" id="PF03575">
    <property type="entry name" value="Peptidase_S51"/>
    <property type="match status" value="1"/>
</dbReference>
<keyword evidence="4" id="KW-0720">Serine protease</keyword>
<dbReference type="InterPro" id="IPR029062">
    <property type="entry name" value="Class_I_gatase-like"/>
</dbReference>
<evidence type="ECO:0000256" key="4">
    <source>
        <dbReference type="ARBA" id="ARBA00022825"/>
    </source>
</evidence>
<dbReference type="OrthoDB" id="3373764at2"/>
<evidence type="ECO:0000256" key="2">
    <source>
        <dbReference type="ARBA" id="ARBA00022670"/>
    </source>
</evidence>
<dbReference type="GO" id="GO:0006508">
    <property type="term" value="P:proteolysis"/>
    <property type="evidence" value="ECO:0007669"/>
    <property type="project" value="UniProtKB-KW"/>
</dbReference>
<dbReference type="SUPFAM" id="SSF52317">
    <property type="entry name" value="Class I glutamine amidotransferase-like"/>
    <property type="match status" value="1"/>
</dbReference>
<dbReference type="STRING" id="1931275.BV914_03895"/>
<keyword evidence="3" id="KW-0378">Hydrolase</keyword>
<evidence type="ECO:0008006" key="7">
    <source>
        <dbReference type="Google" id="ProtNLM"/>
    </source>
</evidence>
<dbReference type="Gene3D" id="3.40.50.880">
    <property type="match status" value="1"/>
</dbReference>
<protein>
    <recommendedName>
        <fullName evidence="7">Peptidase S51</fullName>
    </recommendedName>
</protein>
<dbReference type="PANTHER" id="PTHR20842:SF0">
    <property type="entry name" value="ALPHA-ASPARTYL DIPEPTIDASE"/>
    <property type="match status" value="1"/>
</dbReference>
<dbReference type="InterPro" id="IPR005320">
    <property type="entry name" value="Peptidase_S51"/>
</dbReference>
<organism evidence="5 6">
    <name type="scientific">Neisseria dumasiana</name>
    <dbReference type="NCBI Taxonomy" id="1931275"/>
    <lineage>
        <taxon>Bacteria</taxon>
        <taxon>Pseudomonadati</taxon>
        <taxon>Pseudomonadota</taxon>
        <taxon>Betaproteobacteria</taxon>
        <taxon>Neisseriales</taxon>
        <taxon>Neisseriaceae</taxon>
        <taxon>Neisseria</taxon>
    </lineage>
</organism>
<gene>
    <name evidence="5" type="ORF">BV912_08645</name>
</gene>
<keyword evidence="2" id="KW-0645">Protease</keyword>
<evidence type="ECO:0000313" key="6">
    <source>
        <dbReference type="Proteomes" id="UP000193303"/>
    </source>
</evidence>
<dbReference type="PANTHER" id="PTHR20842">
    <property type="entry name" value="PROTEASE S51 ALPHA-ASPARTYL DIPEPTIDASE"/>
    <property type="match status" value="1"/>
</dbReference>
<reference evidence="6" key="1">
    <citation type="submission" date="2017-01" db="EMBL/GenBank/DDBJ databases">
        <authorList>
            <person name="Mah S.A."/>
            <person name="Swanson W.J."/>
            <person name="Moy G.W."/>
            <person name="Vacquier V.D."/>
        </authorList>
    </citation>
    <scope>NUCLEOTIDE SEQUENCE [LARGE SCALE GENOMIC DNA]</scope>
    <source>
        <strain evidence="6">124861</strain>
    </source>
</reference>